<sequence length="86" mass="9600">MEISPSPSPSLLSFESEDSETMSIQSTFDLGLESVATTNDRSLVWKYFKKHGSSARCDICGSSLTYSDGSTSNLRKHLKRRNHINK</sequence>
<dbReference type="OrthoDB" id="1607513at2759"/>
<dbReference type="SUPFAM" id="SSF57667">
    <property type="entry name" value="beta-beta-alpha zinc fingers"/>
    <property type="match status" value="1"/>
</dbReference>
<keyword evidence="8" id="KW-1185">Reference proteome</keyword>
<feature type="non-terminal residue" evidence="7">
    <location>
        <position position="86"/>
    </location>
</feature>
<name>A0A9N9F5S5_9GLOM</name>
<feature type="region of interest" description="Disordered" evidence="5">
    <location>
        <begin position="67"/>
        <end position="86"/>
    </location>
</feature>
<evidence type="ECO:0000256" key="3">
    <source>
        <dbReference type="ARBA" id="ARBA00022833"/>
    </source>
</evidence>
<evidence type="ECO:0000313" key="8">
    <source>
        <dbReference type="Proteomes" id="UP000789759"/>
    </source>
</evidence>
<comment type="caution">
    <text evidence="7">The sequence shown here is derived from an EMBL/GenBank/DDBJ whole genome shotgun (WGS) entry which is preliminary data.</text>
</comment>
<feature type="domain" description="BED-type" evidence="6">
    <location>
        <begin position="39"/>
        <end position="86"/>
    </location>
</feature>
<dbReference type="GO" id="GO:0003677">
    <property type="term" value="F:DNA binding"/>
    <property type="evidence" value="ECO:0007669"/>
    <property type="project" value="InterPro"/>
</dbReference>
<evidence type="ECO:0000256" key="2">
    <source>
        <dbReference type="ARBA" id="ARBA00022771"/>
    </source>
</evidence>
<evidence type="ECO:0000256" key="1">
    <source>
        <dbReference type="ARBA" id="ARBA00022723"/>
    </source>
</evidence>
<accession>A0A9N9F5S5</accession>
<dbReference type="EMBL" id="CAJVQA010001358">
    <property type="protein sequence ID" value="CAG8511616.1"/>
    <property type="molecule type" value="Genomic_DNA"/>
</dbReference>
<keyword evidence="1" id="KW-0479">Metal-binding</keyword>
<dbReference type="PROSITE" id="PS50808">
    <property type="entry name" value="ZF_BED"/>
    <property type="match status" value="1"/>
</dbReference>
<dbReference type="SMART" id="SM00614">
    <property type="entry name" value="ZnF_BED"/>
    <property type="match status" value="1"/>
</dbReference>
<dbReference type="InterPro" id="IPR003656">
    <property type="entry name" value="Znf_BED"/>
</dbReference>
<proteinExistence type="predicted"/>
<dbReference type="GO" id="GO:0008270">
    <property type="term" value="F:zinc ion binding"/>
    <property type="evidence" value="ECO:0007669"/>
    <property type="project" value="UniProtKB-KW"/>
</dbReference>
<evidence type="ECO:0000256" key="5">
    <source>
        <dbReference type="SAM" id="MobiDB-lite"/>
    </source>
</evidence>
<evidence type="ECO:0000313" key="7">
    <source>
        <dbReference type="EMBL" id="CAG8511616.1"/>
    </source>
</evidence>
<keyword evidence="3" id="KW-0862">Zinc</keyword>
<dbReference type="Pfam" id="PF02892">
    <property type="entry name" value="zf-BED"/>
    <property type="match status" value="1"/>
</dbReference>
<gene>
    <name evidence="7" type="ORF">CPELLU_LOCUS2944</name>
</gene>
<evidence type="ECO:0000256" key="4">
    <source>
        <dbReference type="PROSITE-ProRule" id="PRU00027"/>
    </source>
</evidence>
<feature type="compositionally biased region" description="Basic residues" evidence="5">
    <location>
        <begin position="74"/>
        <end position="86"/>
    </location>
</feature>
<dbReference type="InterPro" id="IPR036236">
    <property type="entry name" value="Znf_C2H2_sf"/>
</dbReference>
<evidence type="ECO:0000259" key="6">
    <source>
        <dbReference type="PROSITE" id="PS50808"/>
    </source>
</evidence>
<reference evidence="7" key="1">
    <citation type="submission" date="2021-06" db="EMBL/GenBank/DDBJ databases">
        <authorList>
            <person name="Kallberg Y."/>
            <person name="Tangrot J."/>
            <person name="Rosling A."/>
        </authorList>
    </citation>
    <scope>NUCLEOTIDE SEQUENCE</scope>
    <source>
        <strain evidence="7">FL966</strain>
    </source>
</reference>
<dbReference type="AlphaFoldDB" id="A0A9N9F5S5"/>
<dbReference type="Proteomes" id="UP000789759">
    <property type="component" value="Unassembled WGS sequence"/>
</dbReference>
<keyword evidence="2 4" id="KW-0863">Zinc-finger</keyword>
<organism evidence="7 8">
    <name type="scientific">Cetraspora pellucida</name>
    <dbReference type="NCBI Taxonomy" id="1433469"/>
    <lineage>
        <taxon>Eukaryota</taxon>
        <taxon>Fungi</taxon>
        <taxon>Fungi incertae sedis</taxon>
        <taxon>Mucoromycota</taxon>
        <taxon>Glomeromycotina</taxon>
        <taxon>Glomeromycetes</taxon>
        <taxon>Diversisporales</taxon>
        <taxon>Gigasporaceae</taxon>
        <taxon>Cetraspora</taxon>
    </lineage>
</organism>
<protein>
    <submittedName>
        <fullName evidence="7">14539_t:CDS:1</fullName>
    </submittedName>
</protein>